<organism evidence="1 2">
    <name type="scientific">Basidiobolus ranarum</name>
    <dbReference type="NCBI Taxonomy" id="34480"/>
    <lineage>
        <taxon>Eukaryota</taxon>
        <taxon>Fungi</taxon>
        <taxon>Fungi incertae sedis</taxon>
        <taxon>Zoopagomycota</taxon>
        <taxon>Entomophthoromycotina</taxon>
        <taxon>Basidiobolomycetes</taxon>
        <taxon>Basidiobolales</taxon>
        <taxon>Basidiobolaceae</taxon>
        <taxon>Basidiobolus</taxon>
    </lineage>
</organism>
<gene>
    <name evidence="1" type="primary">BUB3_2</name>
    <name evidence="1" type="ORF">K7432_007831</name>
</gene>
<sequence>MMTQLNVLNIPQRLIRLWDPRVQEALVGLYMQSLKVYSLDISQNKLDIYPWLIVMYIYDIRNMKEMQTRESSLKHMTRSIRCMPNGEGM</sequence>
<comment type="caution">
    <text evidence="1">The sequence shown here is derived from an EMBL/GenBank/DDBJ whole genome shotgun (WGS) entry which is preliminary data.</text>
</comment>
<dbReference type="Gene3D" id="2.130.10.10">
    <property type="entry name" value="YVTN repeat-like/Quinoprotein amine dehydrogenase"/>
    <property type="match status" value="1"/>
</dbReference>
<reference evidence="1 2" key="1">
    <citation type="submission" date="2023-04" db="EMBL/GenBank/DDBJ databases">
        <title>Genome of Basidiobolus ranarum AG-B5.</title>
        <authorList>
            <person name="Stajich J.E."/>
            <person name="Carter-House D."/>
            <person name="Gryganskyi A."/>
        </authorList>
    </citation>
    <scope>NUCLEOTIDE SEQUENCE [LARGE SCALE GENOMIC DNA]</scope>
    <source>
        <strain evidence="1 2">AG-B5</strain>
    </source>
</reference>
<keyword evidence="2" id="KW-1185">Reference proteome</keyword>
<proteinExistence type="predicted"/>
<protein>
    <submittedName>
        <fullName evidence="1">Mitotic spindle checkpoint protein Bub3</fullName>
    </submittedName>
</protein>
<accession>A0ABR2VZJ1</accession>
<evidence type="ECO:0000313" key="1">
    <source>
        <dbReference type="EMBL" id="KAK9711440.1"/>
    </source>
</evidence>
<dbReference type="InterPro" id="IPR015943">
    <property type="entry name" value="WD40/YVTN_repeat-like_dom_sf"/>
</dbReference>
<evidence type="ECO:0000313" key="2">
    <source>
        <dbReference type="Proteomes" id="UP001479436"/>
    </source>
</evidence>
<dbReference type="Proteomes" id="UP001479436">
    <property type="component" value="Unassembled WGS sequence"/>
</dbReference>
<name>A0ABR2VZJ1_9FUNG</name>
<dbReference type="EMBL" id="JASJQH010007281">
    <property type="protein sequence ID" value="KAK9711440.1"/>
    <property type="molecule type" value="Genomic_DNA"/>
</dbReference>